<name>A0A286GNR0_9BACT</name>
<proteinExistence type="predicted"/>
<evidence type="ECO:0000313" key="1">
    <source>
        <dbReference type="EMBL" id="SOD97142.1"/>
    </source>
</evidence>
<protein>
    <submittedName>
        <fullName evidence="1">Uncharacterized protein</fullName>
    </submittedName>
</protein>
<keyword evidence="2" id="KW-1185">Reference proteome</keyword>
<dbReference type="Proteomes" id="UP000219452">
    <property type="component" value="Unassembled WGS sequence"/>
</dbReference>
<gene>
    <name evidence="1" type="ORF">SAMN06269250_5685</name>
</gene>
<organism evidence="1 2">
    <name type="scientific">Spirosoma fluviale</name>
    <dbReference type="NCBI Taxonomy" id="1597977"/>
    <lineage>
        <taxon>Bacteria</taxon>
        <taxon>Pseudomonadati</taxon>
        <taxon>Bacteroidota</taxon>
        <taxon>Cytophagia</taxon>
        <taxon>Cytophagales</taxon>
        <taxon>Cytophagaceae</taxon>
        <taxon>Spirosoma</taxon>
    </lineage>
</organism>
<reference evidence="2" key="1">
    <citation type="submission" date="2017-09" db="EMBL/GenBank/DDBJ databases">
        <authorList>
            <person name="Varghese N."/>
            <person name="Submissions S."/>
        </authorList>
    </citation>
    <scope>NUCLEOTIDE SEQUENCE [LARGE SCALE GENOMIC DNA]</scope>
    <source>
        <strain evidence="2">DSM 29961</strain>
    </source>
</reference>
<accession>A0A286GNR0</accession>
<sequence>MELSYFLFISPAAIGFGSLPVRAIDFFFAKVQVNGWNLPIFMKINERYSGCFGDTTHC</sequence>
<evidence type="ECO:0000313" key="2">
    <source>
        <dbReference type="Proteomes" id="UP000219452"/>
    </source>
</evidence>
<dbReference type="EMBL" id="OCNH01000006">
    <property type="protein sequence ID" value="SOD97142.1"/>
    <property type="molecule type" value="Genomic_DNA"/>
</dbReference>
<dbReference type="AlphaFoldDB" id="A0A286GNR0"/>